<reference evidence="2 3" key="1">
    <citation type="submission" date="2011-05" db="EMBL/GenBank/DDBJ databases">
        <title>Complete sequence of Isoptericola variabilis 225.</title>
        <authorList>
            <consortium name="US DOE Joint Genome Institute"/>
            <person name="Lucas S."/>
            <person name="Han J."/>
            <person name="Lapidus A."/>
            <person name="Cheng J.-F."/>
            <person name="Goodwin L."/>
            <person name="Pitluck S."/>
            <person name="Peters L."/>
            <person name="Mikhailova N."/>
            <person name="Zeytun A."/>
            <person name="Han C."/>
            <person name="Tapia R."/>
            <person name="Land M."/>
            <person name="Hauser L."/>
            <person name="Kyrpides N."/>
            <person name="Ivanova N."/>
            <person name="Pagani I."/>
            <person name="Siebers A."/>
            <person name="Allgaier M."/>
            <person name="Thelen M."/>
            <person name="Hugenholtz P."/>
            <person name="Gladden J."/>
            <person name="Woyke T."/>
        </authorList>
    </citation>
    <scope>NUCLEOTIDE SEQUENCE [LARGE SCALE GENOMIC DNA]</scope>
    <source>
        <strain evidence="3">225</strain>
    </source>
</reference>
<dbReference type="KEGG" id="iva:Isova_2854"/>
<dbReference type="AlphaFoldDB" id="F6FVN9"/>
<organism evidence="3">
    <name type="scientific">Isoptericola variabilis (strain 225)</name>
    <dbReference type="NCBI Taxonomy" id="743718"/>
    <lineage>
        <taxon>Bacteria</taxon>
        <taxon>Bacillati</taxon>
        <taxon>Actinomycetota</taxon>
        <taxon>Actinomycetes</taxon>
        <taxon>Micrococcales</taxon>
        <taxon>Promicromonosporaceae</taxon>
        <taxon>Isoptericola</taxon>
    </lineage>
</organism>
<evidence type="ECO:0000313" key="3">
    <source>
        <dbReference type="Proteomes" id="UP000009236"/>
    </source>
</evidence>
<sequence>MTVAIEIVFDDDPCIPVVPVAPAVTPSVCPPGSSTVTRPTLTLPTTTGITYTVDPAGPYSGGQTVTVTAALQEGYAWGELPAGWVTASPTATFVVTLGPDAECPKAPVKIPPKSPPLAVTGPGAIVTYAGLAGLALLVGAGLMWVSCVQRGQSHLWPFRK</sequence>
<name>F6FVN9_ISOV2</name>
<keyword evidence="1" id="KW-0812">Transmembrane</keyword>
<feature type="transmembrane region" description="Helical" evidence="1">
    <location>
        <begin position="125"/>
        <end position="145"/>
    </location>
</feature>
<evidence type="ECO:0000313" key="2">
    <source>
        <dbReference type="EMBL" id="AEG45540.1"/>
    </source>
</evidence>
<accession>F6FVN9</accession>
<protein>
    <submittedName>
        <fullName evidence="2">Uncharacterized protein</fullName>
    </submittedName>
</protein>
<gene>
    <name evidence="2" type="ordered locus">Isova_2854</name>
</gene>
<dbReference type="HOGENOM" id="CLU_1649849_0_0_11"/>
<dbReference type="STRING" id="743718.Isova_2854"/>
<keyword evidence="3" id="KW-1185">Reference proteome</keyword>
<dbReference type="RefSeq" id="WP_013839930.1">
    <property type="nucleotide sequence ID" value="NC_015588.1"/>
</dbReference>
<proteinExistence type="predicted"/>
<keyword evidence="1" id="KW-0472">Membrane</keyword>
<dbReference type="Proteomes" id="UP000009236">
    <property type="component" value="Chromosome"/>
</dbReference>
<keyword evidence="1" id="KW-1133">Transmembrane helix</keyword>
<dbReference type="EMBL" id="CP002810">
    <property type="protein sequence ID" value="AEG45540.1"/>
    <property type="molecule type" value="Genomic_DNA"/>
</dbReference>
<evidence type="ECO:0000256" key="1">
    <source>
        <dbReference type="SAM" id="Phobius"/>
    </source>
</evidence>